<dbReference type="InterPro" id="IPR038709">
    <property type="entry name" value="RpoN_core-bd_sf"/>
</dbReference>
<proteinExistence type="inferred from homology"/>
<dbReference type="RefSeq" id="WP_133772537.1">
    <property type="nucleotide sequence ID" value="NZ_SNZR01000014.1"/>
</dbReference>
<dbReference type="Gene3D" id="1.10.10.1330">
    <property type="entry name" value="RNA polymerase sigma-54 factor, core-binding domain"/>
    <property type="match status" value="1"/>
</dbReference>
<evidence type="ECO:0000259" key="11">
    <source>
        <dbReference type="Pfam" id="PF04552"/>
    </source>
</evidence>
<dbReference type="InterPro" id="IPR007634">
    <property type="entry name" value="RNA_pol_sigma_54_DNA-bd"/>
</dbReference>
<dbReference type="InterPro" id="IPR007046">
    <property type="entry name" value="RNA_pol_sigma_54_core-bd"/>
</dbReference>
<dbReference type="PROSITE" id="PS00718">
    <property type="entry name" value="SIGMA54_2"/>
    <property type="match status" value="1"/>
</dbReference>
<evidence type="ECO:0000256" key="6">
    <source>
        <dbReference type="ARBA" id="ARBA00023082"/>
    </source>
</evidence>
<evidence type="ECO:0000256" key="3">
    <source>
        <dbReference type="ARBA" id="ARBA00022679"/>
    </source>
</evidence>
<dbReference type="PANTHER" id="PTHR32248">
    <property type="entry name" value="RNA POLYMERASE SIGMA-54 FACTOR"/>
    <property type="match status" value="1"/>
</dbReference>
<dbReference type="PRINTS" id="PR00045">
    <property type="entry name" value="SIGMA54FCT"/>
</dbReference>
<keyword evidence="4 9" id="KW-0548">Nucleotidyltransferase</keyword>
<dbReference type="Gene3D" id="1.10.10.60">
    <property type="entry name" value="Homeodomain-like"/>
    <property type="match status" value="1"/>
</dbReference>
<reference evidence="13 14" key="1">
    <citation type="submission" date="2019-03" db="EMBL/GenBank/DDBJ databases">
        <title>Genomic Encyclopedia of Type Strains, Phase IV (KMG-IV): sequencing the most valuable type-strain genomes for metagenomic binning, comparative biology and taxonomic classification.</title>
        <authorList>
            <person name="Goeker M."/>
        </authorList>
    </citation>
    <scope>NUCLEOTIDE SEQUENCE [LARGE SCALE GENOMIC DNA]</scope>
    <source>
        <strain evidence="13 14">DSM 25903</strain>
    </source>
</reference>
<dbReference type="PROSITE" id="PS00717">
    <property type="entry name" value="SIGMA54_1"/>
    <property type="match status" value="1"/>
</dbReference>
<evidence type="ECO:0000256" key="5">
    <source>
        <dbReference type="ARBA" id="ARBA00023015"/>
    </source>
</evidence>
<dbReference type="Pfam" id="PF00309">
    <property type="entry name" value="Sigma54_AID"/>
    <property type="match status" value="1"/>
</dbReference>
<comment type="caution">
    <text evidence="13">The sequence shown here is derived from an EMBL/GenBank/DDBJ whole genome shotgun (WGS) entry which is preliminary data.</text>
</comment>
<dbReference type="NCBIfam" id="NF004596">
    <property type="entry name" value="PRK05932.1-3"/>
    <property type="match status" value="1"/>
</dbReference>
<dbReference type="GO" id="GO:0001216">
    <property type="term" value="F:DNA-binding transcription activator activity"/>
    <property type="evidence" value="ECO:0007669"/>
    <property type="project" value="InterPro"/>
</dbReference>
<dbReference type="PROSITE" id="PS50044">
    <property type="entry name" value="SIGMA54_3"/>
    <property type="match status" value="1"/>
</dbReference>
<comment type="similarity">
    <text evidence="1 9">Belongs to the sigma-54 factor family.</text>
</comment>
<dbReference type="NCBIfam" id="NF009118">
    <property type="entry name" value="PRK12469.1"/>
    <property type="match status" value="1"/>
</dbReference>
<evidence type="ECO:0000256" key="9">
    <source>
        <dbReference type="PIRNR" id="PIRNR000774"/>
    </source>
</evidence>
<evidence type="ECO:0000313" key="14">
    <source>
        <dbReference type="Proteomes" id="UP000295122"/>
    </source>
</evidence>
<feature type="compositionally biased region" description="Basic and acidic residues" evidence="10">
    <location>
        <begin position="75"/>
        <end position="88"/>
    </location>
</feature>
<feature type="domain" description="RNA polymerase sigma factor 54 DNA-binding" evidence="11">
    <location>
        <begin position="338"/>
        <end position="497"/>
    </location>
</feature>
<keyword evidence="8 9" id="KW-0804">Transcription</keyword>
<accession>A0A4R7BVJ2</accession>
<evidence type="ECO:0000256" key="8">
    <source>
        <dbReference type="ARBA" id="ARBA00023163"/>
    </source>
</evidence>
<gene>
    <name evidence="13" type="ORF">EV668_3577</name>
</gene>
<dbReference type="InterPro" id="IPR000394">
    <property type="entry name" value="RNA_pol_sigma_54"/>
</dbReference>
<feature type="domain" description="RNA polymerase sigma factor 54 core-binding" evidence="12">
    <location>
        <begin position="138"/>
        <end position="323"/>
    </location>
</feature>
<dbReference type="GO" id="GO:0000428">
    <property type="term" value="C:DNA-directed RNA polymerase complex"/>
    <property type="evidence" value="ECO:0007669"/>
    <property type="project" value="UniProtKB-KW"/>
</dbReference>
<name>A0A4R7BVJ2_9HYPH</name>
<keyword evidence="7 9" id="KW-0238">DNA-binding</keyword>
<dbReference type="GO" id="GO:0016779">
    <property type="term" value="F:nucleotidyltransferase activity"/>
    <property type="evidence" value="ECO:0007669"/>
    <property type="project" value="UniProtKB-KW"/>
</dbReference>
<dbReference type="Proteomes" id="UP000295122">
    <property type="component" value="Unassembled WGS sequence"/>
</dbReference>
<comment type="function">
    <text evidence="9">Sigma factors are initiation factors that promote the attachment of RNA polymerase to specific initiation sites and are then released.</text>
</comment>
<sequence>MALMHRLEMRQGQSLVMTPQLLQAIKLLQLSHLDLATYVEGELERNPLLESAAPDDGSRNVSLDEPAPPGGDGLDLSRGEIESAPDGRIDEVFQDSRSDFAEAPAERAAGDALAVSMPAWQSSGGGGGFDGGEFDPTANLTEDENLRDHLERQLLLATADPLDRLIGRHVIDAVDDAGYLGESCAEIAERLGAEPARVERLLGLIQTFSPTGIAARNLAECLALQLKERDRYDPAMAAVLSRLDLVARRDVAGLKRLCGLDDEDISEMLAEIRSLDPKPGRGFGGGPVQVLVPDVFVRAAPDGSWLVELNPDTLPRVLVNQAYHARVSRTARTDGDKSFISECLQSANWLTRSLEQRSKTILKVASEIVRQQDGFFAFGVTHLRPLNLKTVADAIGMHESTVSRVTSNKAIGTARGTFEMKYFFTASIPAASGGEAHSSESVRHRIKQLVDAEGPDDVLSDDALVKRLKDEGIDIARRTVAKYRESLRIPSSVDRRRDKKLAALR</sequence>
<evidence type="ECO:0000256" key="7">
    <source>
        <dbReference type="ARBA" id="ARBA00023125"/>
    </source>
</evidence>
<evidence type="ECO:0000259" key="12">
    <source>
        <dbReference type="Pfam" id="PF04963"/>
    </source>
</evidence>
<evidence type="ECO:0000256" key="1">
    <source>
        <dbReference type="ARBA" id="ARBA00008798"/>
    </source>
</evidence>
<keyword evidence="6 9" id="KW-0731">Sigma factor</keyword>
<keyword evidence="2 9" id="KW-0240">DNA-directed RNA polymerase</keyword>
<evidence type="ECO:0000256" key="10">
    <source>
        <dbReference type="SAM" id="MobiDB-lite"/>
    </source>
</evidence>
<organism evidence="13 14">
    <name type="scientific">Enterovirga rhinocerotis</name>
    <dbReference type="NCBI Taxonomy" id="1339210"/>
    <lineage>
        <taxon>Bacteria</taxon>
        <taxon>Pseudomonadati</taxon>
        <taxon>Pseudomonadota</taxon>
        <taxon>Alphaproteobacteria</taxon>
        <taxon>Hyphomicrobiales</taxon>
        <taxon>Methylobacteriaceae</taxon>
        <taxon>Enterovirga</taxon>
    </lineage>
</organism>
<dbReference type="PANTHER" id="PTHR32248:SF4">
    <property type="entry name" value="RNA POLYMERASE SIGMA-54 FACTOR"/>
    <property type="match status" value="1"/>
</dbReference>
<dbReference type="AlphaFoldDB" id="A0A4R7BVJ2"/>
<protein>
    <recommendedName>
        <fullName evidence="9">RNA polymerase sigma-54 factor</fullName>
    </recommendedName>
</protein>
<evidence type="ECO:0000256" key="4">
    <source>
        <dbReference type="ARBA" id="ARBA00022695"/>
    </source>
</evidence>
<dbReference type="Pfam" id="PF04552">
    <property type="entry name" value="Sigma54_DBD"/>
    <property type="match status" value="1"/>
</dbReference>
<evidence type="ECO:0000313" key="13">
    <source>
        <dbReference type="EMBL" id="TDR89092.1"/>
    </source>
</evidence>
<dbReference type="NCBIfam" id="TIGR02395">
    <property type="entry name" value="rpoN_sigma"/>
    <property type="match status" value="1"/>
</dbReference>
<keyword evidence="5 9" id="KW-0805">Transcription regulation</keyword>
<feature type="region of interest" description="Disordered" evidence="10">
    <location>
        <begin position="49"/>
        <end position="88"/>
    </location>
</feature>
<dbReference type="GO" id="GO:0006352">
    <property type="term" value="P:DNA-templated transcription initiation"/>
    <property type="evidence" value="ECO:0007669"/>
    <property type="project" value="InterPro"/>
</dbReference>
<evidence type="ECO:0000256" key="2">
    <source>
        <dbReference type="ARBA" id="ARBA00022478"/>
    </source>
</evidence>
<dbReference type="GO" id="GO:0016987">
    <property type="term" value="F:sigma factor activity"/>
    <property type="evidence" value="ECO:0007669"/>
    <property type="project" value="UniProtKB-KW"/>
</dbReference>
<dbReference type="OrthoDB" id="9814402at2"/>
<dbReference type="PIRSF" id="PIRSF000774">
    <property type="entry name" value="RpoN"/>
    <property type="match status" value="1"/>
</dbReference>
<keyword evidence="3 9" id="KW-0808">Transferase</keyword>
<dbReference type="GO" id="GO:0003677">
    <property type="term" value="F:DNA binding"/>
    <property type="evidence" value="ECO:0007669"/>
    <property type="project" value="UniProtKB-KW"/>
</dbReference>
<keyword evidence="14" id="KW-1185">Reference proteome</keyword>
<dbReference type="EMBL" id="SNZR01000014">
    <property type="protein sequence ID" value="TDR89092.1"/>
    <property type="molecule type" value="Genomic_DNA"/>
</dbReference>
<dbReference type="Pfam" id="PF04963">
    <property type="entry name" value="Sigma54_CBD"/>
    <property type="match status" value="1"/>
</dbReference>